<evidence type="ECO:0000313" key="2">
    <source>
        <dbReference type="Proteomes" id="UP000289738"/>
    </source>
</evidence>
<proteinExistence type="predicted"/>
<dbReference type="AlphaFoldDB" id="A0A444WZX2"/>
<keyword evidence="2" id="KW-1185">Reference proteome</keyword>
<comment type="caution">
    <text evidence="1">The sequence shown here is derived from an EMBL/GenBank/DDBJ whole genome shotgun (WGS) entry which is preliminary data.</text>
</comment>
<gene>
    <name evidence="1" type="ORF">Ahy_B10g101618</name>
</gene>
<reference evidence="1 2" key="1">
    <citation type="submission" date="2019-01" db="EMBL/GenBank/DDBJ databases">
        <title>Sequencing of cultivated peanut Arachis hypogaea provides insights into genome evolution and oil improvement.</title>
        <authorList>
            <person name="Chen X."/>
        </authorList>
    </citation>
    <scope>NUCLEOTIDE SEQUENCE [LARGE SCALE GENOMIC DNA]</scope>
    <source>
        <strain evidence="2">cv. Fuhuasheng</strain>
        <tissue evidence="1">Leaves</tissue>
    </source>
</reference>
<accession>A0A444WZX2</accession>
<name>A0A444WZX2_ARAHY</name>
<organism evidence="1 2">
    <name type="scientific">Arachis hypogaea</name>
    <name type="common">Peanut</name>
    <dbReference type="NCBI Taxonomy" id="3818"/>
    <lineage>
        <taxon>Eukaryota</taxon>
        <taxon>Viridiplantae</taxon>
        <taxon>Streptophyta</taxon>
        <taxon>Embryophyta</taxon>
        <taxon>Tracheophyta</taxon>
        <taxon>Spermatophyta</taxon>
        <taxon>Magnoliopsida</taxon>
        <taxon>eudicotyledons</taxon>
        <taxon>Gunneridae</taxon>
        <taxon>Pentapetalae</taxon>
        <taxon>rosids</taxon>
        <taxon>fabids</taxon>
        <taxon>Fabales</taxon>
        <taxon>Fabaceae</taxon>
        <taxon>Papilionoideae</taxon>
        <taxon>50 kb inversion clade</taxon>
        <taxon>dalbergioids sensu lato</taxon>
        <taxon>Dalbergieae</taxon>
        <taxon>Pterocarpus clade</taxon>
        <taxon>Arachis</taxon>
    </lineage>
</organism>
<dbReference type="Proteomes" id="UP000289738">
    <property type="component" value="Chromosome B10"/>
</dbReference>
<protein>
    <submittedName>
        <fullName evidence="1">Uncharacterized protein</fullName>
    </submittedName>
</protein>
<dbReference type="EMBL" id="SDMP01000020">
    <property type="protein sequence ID" value="RYQ83007.1"/>
    <property type="molecule type" value="Genomic_DNA"/>
</dbReference>
<sequence>MDNVTIEMIGHKRKEMATMTGLNKPYLLSRFIGSIEDDKYLRDITVTIMQDTMKIRRKWRHFLTDGLGTFCPLLELLGTILSSIRVDGIKNLND</sequence>
<evidence type="ECO:0000313" key="1">
    <source>
        <dbReference type="EMBL" id="RYQ83007.1"/>
    </source>
</evidence>